<accession>A0A4R3VPK6</accession>
<dbReference type="AlphaFoldDB" id="A0A4R3VPK6"/>
<feature type="non-terminal residue" evidence="2">
    <location>
        <position position="1"/>
    </location>
</feature>
<proteinExistence type="predicted"/>
<evidence type="ECO:0000313" key="3">
    <source>
        <dbReference type="Proteomes" id="UP000295197"/>
    </source>
</evidence>
<dbReference type="PANTHER" id="PTHR33803">
    <property type="entry name" value="IS1478 TRANSPOSASE"/>
    <property type="match status" value="1"/>
</dbReference>
<dbReference type="RefSeq" id="WP_132778833.1">
    <property type="nucleotide sequence ID" value="NZ_SMBZ01000054.1"/>
</dbReference>
<dbReference type="Pfam" id="PF01609">
    <property type="entry name" value="DDE_Tnp_1"/>
    <property type="match status" value="1"/>
</dbReference>
<gene>
    <name evidence="2" type="ORF">EDC17_105417</name>
</gene>
<dbReference type="GO" id="GO:0006313">
    <property type="term" value="P:DNA transposition"/>
    <property type="evidence" value="ECO:0007669"/>
    <property type="project" value="InterPro"/>
</dbReference>
<evidence type="ECO:0000313" key="2">
    <source>
        <dbReference type="EMBL" id="TCV07286.1"/>
    </source>
</evidence>
<reference evidence="2 3" key="1">
    <citation type="submission" date="2019-03" db="EMBL/GenBank/DDBJ databases">
        <title>Genomic Encyclopedia of Type Strains, Phase IV (KMG-IV): sequencing the most valuable type-strain genomes for metagenomic binning, comparative biology and taxonomic classification.</title>
        <authorList>
            <person name="Goeker M."/>
        </authorList>
    </citation>
    <scope>NUCLEOTIDE SEQUENCE [LARGE SCALE GENOMIC DNA]</scope>
    <source>
        <strain evidence="2 3">DSM 22362</strain>
    </source>
</reference>
<name>A0A4R3VPK6_9SPHI</name>
<dbReference type="PANTHER" id="PTHR33803:SF3">
    <property type="entry name" value="BLL1974 PROTEIN"/>
    <property type="match status" value="1"/>
</dbReference>
<dbReference type="EMBL" id="SMBZ01000054">
    <property type="protein sequence ID" value="TCV07286.1"/>
    <property type="molecule type" value="Genomic_DNA"/>
</dbReference>
<protein>
    <submittedName>
        <fullName evidence="2">DDE family transposase</fullName>
    </submittedName>
</protein>
<organism evidence="2 3">
    <name type="scientific">Sphingobacterium alimentarium</name>
    <dbReference type="NCBI Taxonomy" id="797292"/>
    <lineage>
        <taxon>Bacteria</taxon>
        <taxon>Pseudomonadati</taxon>
        <taxon>Bacteroidota</taxon>
        <taxon>Sphingobacteriia</taxon>
        <taxon>Sphingobacteriales</taxon>
        <taxon>Sphingobacteriaceae</taxon>
        <taxon>Sphingobacterium</taxon>
    </lineage>
</organism>
<dbReference type="InterPro" id="IPR002559">
    <property type="entry name" value="Transposase_11"/>
</dbReference>
<dbReference type="GO" id="GO:0004803">
    <property type="term" value="F:transposase activity"/>
    <property type="evidence" value="ECO:0007669"/>
    <property type="project" value="InterPro"/>
</dbReference>
<feature type="domain" description="Transposase IS4-like" evidence="1">
    <location>
        <begin position="116"/>
        <end position="256"/>
    </location>
</feature>
<dbReference type="Proteomes" id="UP000295197">
    <property type="component" value="Unassembled WGS sequence"/>
</dbReference>
<sequence>TFPTDSKLHKKIIKKTLKIVQDEQLPIRQSYTRILKKLSVDQRFRNHPRNKSKARKADKKVKTIAGRLVRELERNLSPDSIHQKTILFFKQVLTQTRGSKHKIYSLHEPDVLCISKGKEHKKYEFGNKVSIVKTQNTGVIVGAMGFRNEFDGHTLKPALEQVNRMIGKEPKTVSVDRGYRGNTQIGVTQVQIPKPFNDKKQTKYQQKKLKEAHRKRAAIEPVIGHLKTDHRLGRNFYKGIIGDNLNIMLAAAAFNFKRMMNKWKPSFFVFIQNLFTQLYCCRLNWIIRSKIAF</sequence>
<evidence type="ECO:0000259" key="1">
    <source>
        <dbReference type="Pfam" id="PF01609"/>
    </source>
</evidence>
<keyword evidence="3" id="KW-1185">Reference proteome</keyword>
<comment type="caution">
    <text evidence="2">The sequence shown here is derived from an EMBL/GenBank/DDBJ whole genome shotgun (WGS) entry which is preliminary data.</text>
</comment>
<dbReference type="OrthoDB" id="1454687at2"/>
<dbReference type="GO" id="GO:0003677">
    <property type="term" value="F:DNA binding"/>
    <property type="evidence" value="ECO:0007669"/>
    <property type="project" value="InterPro"/>
</dbReference>